<evidence type="ECO:0000313" key="3">
    <source>
        <dbReference type="EMBL" id="QJB43197.1"/>
    </source>
</evidence>
<dbReference type="Pfam" id="PF13439">
    <property type="entry name" value="Glyco_transf_4"/>
    <property type="match status" value="1"/>
</dbReference>
<dbReference type="KEGG" id="dfs:HGD76_02070"/>
<dbReference type="InterPro" id="IPR001296">
    <property type="entry name" value="Glyco_trans_1"/>
</dbReference>
<organism evidence="3 4">
    <name type="scientific">Dolichospermum flos-aquae CCAP 1403/13F</name>
    <dbReference type="NCBI Taxonomy" id="315271"/>
    <lineage>
        <taxon>Bacteria</taxon>
        <taxon>Bacillati</taxon>
        <taxon>Cyanobacteriota</taxon>
        <taxon>Cyanophyceae</taxon>
        <taxon>Nostocales</taxon>
        <taxon>Aphanizomenonaceae</taxon>
        <taxon>Dolichospermum</taxon>
    </lineage>
</organism>
<feature type="domain" description="Glycosyl transferase family 1" evidence="1">
    <location>
        <begin position="192"/>
        <end position="342"/>
    </location>
</feature>
<evidence type="ECO:0000259" key="1">
    <source>
        <dbReference type="Pfam" id="PF00534"/>
    </source>
</evidence>
<keyword evidence="3" id="KW-0808">Transferase</keyword>
<feature type="domain" description="Glycosyltransferase subfamily 4-like N-terminal" evidence="2">
    <location>
        <begin position="63"/>
        <end position="177"/>
    </location>
</feature>
<name>A0A6H2BVD7_DOLFA</name>
<reference evidence="3 4" key="2">
    <citation type="submission" date="2020-04" db="EMBL/GenBank/DDBJ databases">
        <authorList>
            <person name="Fomenkov A."/>
            <person name="Anton B.P."/>
            <person name="Roberts R.J."/>
        </authorList>
    </citation>
    <scope>NUCLEOTIDE SEQUENCE [LARGE SCALE GENOMIC DNA]</scope>
    <source>
        <strain evidence="3 4">CCAP 1403/13f</strain>
    </source>
</reference>
<dbReference type="Pfam" id="PF00534">
    <property type="entry name" value="Glycos_transf_1"/>
    <property type="match status" value="1"/>
</dbReference>
<evidence type="ECO:0000313" key="4">
    <source>
        <dbReference type="Proteomes" id="UP000502433"/>
    </source>
</evidence>
<dbReference type="PANTHER" id="PTHR45947:SF3">
    <property type="entry name" value="SULFOQUINOVOSYL TRANSFERASE SQD2"/>
    <property type="match status" value="1"/>
</dbReference>
<dbReference type="Proteomes" id="UP000502433">
    <property type="component" value="Chromosome"/>
</dbReference>
<dbReference type="EMBL" id="CP051206">
    <property type="protein sequence ID" value="QJB43197.1"/>
    <property type="molecule type" value="Genomic_DNA"/>
</dbReference>
<gene>
    <name evidence="3" type="ORF">HGD76_02070</name>
</gene>
<dbReference type="InterPro" id="IPR028098">
    <property type="entry name" value="Glyco_trans_4-like_N"/>
</dbReference>
<dbReference type="GO" id="GO:0016757">
    <property type="term" value="F:glycosyltransferase activity"/>
    <property type="evidence" value="ECO:0007669"/>
    <property type="project" value="InterPro"/>
</dbReference>
<dbReference type="SUPFAM" id="SSF53756">
    <property type="entry name" value="UDP-Glycosyltransferase/glycogen phosphorylase"/>
    <property type="match status" value="1"/>
</dbReference>
<protein>
    <submittedName>
        <fullName evidence="3">Glycosyltransferase family 4 protein</fullName>
    </submittedName>
</protein>
<dbReference type="InterPro" id="IPR050194">
    <property type="entry name" value="Glycosyltransferase_grp1"/>
</dbReference>
<proteinExistence type="predicted"/>
<sequence length="381" mass="43174">MSTVPKIHIWMPDVFQFKGGIQVYSAFFIQALEEILPDSDRCVFLKNDAQSTDDLQFNPRTQFQFARRWKSSWLHTPLFALQVFFAALQQRPDLIICGHINFSPLALQIFKLLKIPYWVIVHGTDAWDVKNLSKINGLKAAQKIISVSEYTRNRILAEQKISSDRIVLLANTFDASRFLIQPKPQYLLDRYQFNAEQSIILTVARLASGDRYKGYDQIIQSLPAIRRQIPNIHYLLVGKGDDRERVEAMIDTTNLRDCVTLAGFVSDSELADHYNLCDVFAMPSKGEGFGIVYLEALASGKPTIGGNQDGAIDPLCHGELGALVNPDDIEEITQTIIQILQGTYPNSLMYEPQNLRQKVISTFGLEQFQTTLAKHLEFSNL</sequence>
<dbReference type="Gene3D" id="3.40.50.2000">
    <property type="entry name" value="Glycogen Phosphorylase B"/>
    <property type="match status" value="2"/>
</dbReference>
<evidence type="ECO:0000259" key="2">
    <source>
        <dbReference type="Pfam" id="PF13439"/>
    </source>
</evidence>
<dbReference type="PANTHER" id="PTHR45947">
    <property type="entry name" value="SULFOQUINOVOSYL TRANSFERASE SQD2"/>
    <property type="match status" value="1"/>
</dbReference>
<dbReference type="AlphaFoldDB" id="A0A6H2BVD7"/>
<dbReference type="RefSeq" id="WP_168694820.1">
    <property type="nucleotide sequence ID" value="NZ_CP051206.1"/>
</dbReference>
<reference evidence="3 4" key="1">
    <citation type="submission" date="2020-04" db="EMBL/GenBank/DDBJ databases">
        <title>Genome-Wide Identification of 5-Methylcytosine Sites in Bacterial Genomes By High-Throughput Sequencing of MspJI Restriction Fragments.</title>
        <authorList>
            <person name="Wu V."/>
        </authorList>
    </citation>
    <scope>NUCLEOTIDE SEQUENCE [LARGE SCALE GENOMIC DNA]</scope>
    <source>
        <strain evidence="3 4">CCAP 1403/13f</strain>
    </source>
</reference>
<accession>A0A6H2BVD7</accession>